<dbReference type="PANTHER" id="PTHR43400:SF12">
    <property type="entry name" value="FUMARATE REDUCTASE"/>
    <property type="match status" value="1"/>
</dbReference>
<protein>
    <recommendedName>
        <fullName evidence="4">Fumarate reductase</fullName>
        <ecNumber evidence="4">1.3.1.6</ecNumber>
    </recommendedName>
</protein>
<gene>
    <name evidence="6" type="ORF">QBC47DRAFT_403758</name>
</gene>
<sequence>MAAIVLQRAPEEPSTVVIVVGSGLAGLSAAYEALKSGATRVCLLDSDLKPGGNSIKASSGINGAPTQFQKTQDDDKFFDDTVRSAGKRMESTVVRRAQREELISTLTNSSKGAIEFLSALGVDLNVVTQLGGHSVARTHRGHGGAPGAAIIRALLNKLKEDFGPGKFDLLSGCTVTKLLTSVAPWPVPTIAQRTRVIGVEYKEADSGRLVSMEGPVIFATGGFAGDAHGLLAQYRPDLAGLPSTNSPRPGMHGQLSDVGAQLVDMDSVQIHPTGFVDPANPLAMCKILAAELLRGEGGILLREGQRFVDELATREKISNIIMSSDPTPNSDVSGLKQWNVQLVLDAGAAAAAAKHLEFYVGRGLMRKTKFRDLDPTTKSTLKEYSKAVIQGQDPLGRTYFGHWELGQDGEWDDEAEVVIGSVTPVTHFTMGGVMIDKSARVLAKGGNAIPGLWAAGEITGGLHGDNRLGGSSLLECVVFGRIAGHEAAKALFAHSPKAL</sequence>
<accession>A0AAJ0F9R9</accession>
<dbReference type="Gene3D" id="3.90.700.10">
    <property type="entry name" value="Succinate dehydrogenase/fumarate reductase flavoprotein, catalytic domain"/>
    <property type="match status" value="1"/>
</dbReference>
<dbReference type="SUPFAM" id="SSF56425">
    <property type="entry name" value="Succinate dehydrogenase/fumarate reductase flavoprotein, catalytic domain"/>
    <property type="match status" value="1"/>
</dbReference>
<evidence type="ECO:0000313" key="6">
    <source>
        <dbReference type="EMBL" id="KAK1753420.1"/>
    </source>
</evidence>
<dbReference type="GO" id="GO:0010181">
    <property type="term" value="F:FMN binding"/>
    <property type="evidence" value="ECO:0007669"/>
    <property type="project" value="InterPro"/>
</dbReference>
<dbReference type="SUPFAM" id="SSF51905">
    <property type="entry name" value="FAD/NAD(P)-binding domain"/>
    <property type="match status" value="1"/>
</dbReference>
<keyword evidence="2 4" id="KW-0274">FAD</keyword>
<organism evidence="6 7">
    <name type="scientific">Echria macrotheca</name>
    <dbReference type="NCBI Taxonomy" id="438768"/>
    <lineage>
        <taxon>Eukaryota</taxon>
        <taxon>Fungi</taxon>
        <taxon>Dikarya</taxon>
        <taxon>Ascomycota</taxon>
        <taxon>Pezizomycotina</taxon>
        <taxon>Sordariomycetes</taxon>
        <taxon>Sordariomycetidae</taxon>
        <taxon>Sordariales</taxon>
        <taxon>Schizotheciaceae</taxon>
        <taxon>Echria</taxon>
    </lineage>
</organism>
<dbReference type="Pfam" id="PF00890">
    <property type="entry name" value="FAD_binding_2"/>
    <property type="match status" value="1"/>
</dbReference>
<evidence type="ECO:0000313" key="7">
    <source>
        <dbReference type="Proteomes" id="UP001239445"/>
    </source>
</evidence>
<dbReference type="AlphaFoldDB" id="A0AAJ0F9R9"/>
<proteinExistence type="inferred from homology"/>
<dbReference type="EC" id="1.3.1.6" evidence="4"/>
<dbReference type="Gene3D" id="3.50.50.60">
    <property type="entry name" value="FAD/NAD(P)-binding domain"/>
    <property type="match status" value="1"/>
</dbReference>
<dbReference type="InterPro" id="IPR036188">
    <property type="entry name" value="FAD/NAD-bd_sf"/>
</dbReference>
<dbReference type="PANTHER" id="PTHR43400">
    <property type="entry name" value="FUMARATE REDUCTASE"/>
    <property type="match status" value="1"/>
</dbReference>
<dbReference type="GO" id="GO:0016156">
    <property type="term" value="F:fumarate reductase (NADH) activity"/>
    <property type="evidence" value="ECO:0007669"/>
    <property type="project" value="UniProtKB-EC"/>
</dbReference>
<evidence type="ECO:0000256" key="1">
    <source>
        <dbReference type="ARBA" id="ARBA00022630"/>
    </source>
</evidence>
<evidence type="ECO:0000256" key="3">
    <source>
        <dbReference type="ARBA" id="ARBA00023002"/>
    </source>
</evidence>
<comment type="function">
    <text evidence="4">Irreversibly catalyzes the reduction of fumarate to succinate.</text>
</comment>
<keyword evidence="3 4" id="KW-0560">Oxidoreductase</keyword>
<comment type="similarity">
    <text evidence="4">Belongs to the FAD-dependent oxidoreductase 2 family. FRD/SDH subfamily.</text>
</comment>
<dbReference type="InterPro" id="IPR003953">
    <property type="entry name" value="FAD-dep_OxRdtase_2_FAD-bd"/>
</dbReference>
<evidence type="ECO:0000256" key="2">
    <source>
        <dbReference type="ARBA" id="ARBA00022827"/>
    </source>
</evidence>
<dbReference type="Proteomes" id="UP001239445">
    <property type="component" value="Unassembled WGS sequence"/>
</dbReference>
<comment type="caution">
    <text evidence="6">The sequence shown here is derived from an EMBL/GenBank/DDBJ whole genome shotgun (WGS) entry which is preliminary data.</text>
</comment>
<feature type="domain" description="FAD-dependent oxidoreductase 2 FAD-binding" evidence="5">
    <location>
        <begin position="17"/>
        <end position="473"/>
    </location>
</feature>
<dbReference type="EMBL" id="MU839837">
    <property type="protein sequence ID" value="KAK1753420.1"/>
    <property type="molecule type" value="Genomic_DNA"/>
</dbReference>
<evidence type="ECO:0000259" key="5">
    <source>
        <dbReference type="Pfam" id="PF00890"/>
    </source>
</evidence>
<reference evidence="6" key="1">
    <citation type="submission" date="2023-06" db="EMBL/GenBank/DDBJ databases">
        <title>Genome-scale phylogeny and comparative genomics of the fungal order Sordariales.</title>
        <authorList>
            <consortium name="Lawrence Berkeley National Laboratory"/>
            <person name="Hensen N."/>
            <person name="Bonometti L."/>
            <person name="Westerberg I."/>
            <person name="Brannstrom I.O."/>
            <person name="Guillou S."/>
            <person name="Cros-Aarteil S."/>
            <person name="Calhoun S."/>
            <person name="Haridas S."/>
            <person name="Kuo A."/>
            <person name="Mondo S."/>
            <person name="Pangilinan J."/>
            <person name="Riley R."/>
            <person name="Labutti K."/>
            <person name="Andreopoulos B."/>
            <person name="Lipzen A."/>
            <person name="Chen C."/>
            <person name="Yanf M."/>
            <person name="Daum C."/>
            <person name="Ng V."/>
            <person name="Clum A."/>
            <person name="Steindorff A."/>
            <person name="Ohm R."/>
            <person name="Martin F."/>
            <person name="Silar P."/>
            <person name="Natvig D."/>
            <person name="Lalanne C."/>
            <person name="Gautier V."/>
            <person name="Ament-Velasquez S.L."/>
            <person name="Kruys A."/>
            <person name="Hutchinson M.I."/>
            <person name="Powell A.J."/>
            <person name="Barry K."/>
            <person name="Miller A.N."/>
            <person name="Grigoriev I.V."/>
            <person name="Debuchy R."/>
            <person name="Gladieux P."/>
            <person name="Thoren M.H."/>
            <person name="Johannesson H."/>
        </authorList>
    </citation>
    <scope>NUCLEOTIDE SEQUENCE</scope>
    <source>
        <strain evidence="6">PSN4</strain>
    </source>
</reference>
<dbReference type="InterPro" id="IPR010960">
    <property type="entry name" value="Flavocytochrome_c"/>
</dbReference>
<comment type="cofactor">
    <cofactor evidence="4">
        <name>FAD</name>
        <dbReference type="ChEBI" id="CHEBI:57692"/>
    </cofactor>
    <text evidence="4">Binds 1 FAD per monomer.</text>
</comment>
<keyword evidence="7" id="KW-1185">Reference proteome</keyword>
<dbReference type="InterPro" id="IPR027477">
    <property type="entry name" value="Succ_DH/fumarate_Rdtase_cat_sf"/>
</dbReference>
<comment type="catalytic activity">
    <reaction evidence="4">
        <text>succinate + NAD(+) = fumarate + NADH + H(+)</text>
        <dbReference type="Rhea" id="RHEA:18281"/>
        <dbReference type="ChEBI" id="CHEBI:15378"/>
        <dbReference type="ChEBI" id="CHEBI:29806"/>
        <dbReference type="ChEBI" id="CHEBI:30031"/>
        <dbReference type="ChEBI" id="CHEBI:57540"/>
        <dbReference type="ChEBI" id="CHEBI:57945"/>
        <dbReference type="EC" id="1.3.1.6"/>
    </reaction>
</comment>
<keyword evidence="1 4" id="KW-0285">Flavoprotein</keyword>
<name>A0AAJ0F9R9_9PEZI</name>
<evidence type="ECO:0000256" key="4">
    <source>
        <dbReference type="RuleBase" id="RU366062"/>
    </source>
</evidence>
<dbReference type="InterPro" id="IPR050315">
    <property type="entry name" value="FAD-oxidoreductase_2"/>
</dbReference>
<dbReference type="NCBIfam" id="TIGR01813">
    <property type="entry name" value="flavo_cyto_c"/>
    <property type="match status" value="1"/>
</dbReference>